<comment type="caution">
    <text evidence="5">The sequence shown here is derived from an EMBL/GenBank/DDBJ whole genome shotgun (WGS) entry which is preliminary data.</text>
</comment>
<gene>
    <name evidence="5" type="ORF">DS909_15135</name>
</gene>
<evidence type="ECO:0000313" key="6">
    <source>
        <dbReference type="Proteomes" id="UP000252706"/>
    </source>
</evidence>
<keyword evidence="3" id="KW-0804">Transcription</keyword>
<evidence type="ECO:0000313" key="5">
    <source>
        <dbReference type="EMBL" id="RBW52592.1"/>
    </source>
</evidence>
<dbReference type="GO" id="GO:0003700">
    <property type="term" value="F:DNA-binding transcription factor activity"/>
    <property type="evidence" value="ECO:0007669"/>
    <property type="project" value="InterPro"/>
</dbReference>
<reference evidence="5 6" key="1">
    <citation type="submission" date="2018-07" db="EMBL/GenBank/DDBJ databases">
        <title>Modular assembly of carbohydrate-degrading microbial communities in the ocean.</title>
        <authorList>
            <person name="Enke T.N."/>
            <person name="Datta M.S."/>
            <person name="Schwartzman J.A."/>
            <person name="Cermak N."/>
            <person name="Schmitz D.A."/>
            <person name="Barrere J."/>
            <person name="Cordero O.X."/>
        </authorList>
    </citation>
    <scope>NUCLEOTIDE SEQUENCE [LARGE SCALE GENOMIC DNA]</scope>
    <source>
        <strain evidence="5 6">C3M10</strain>
    </source>
</reference>
<dbReference type="Proteomes" id="UP000252706">
    <property type="component" value="Unassembled WGS sequence"/>
</dbReference>
<name>A0A366WWV7_9RHOB</name>
<keyword evidence="1" id="KW-0805">Transcription regulation</keyword>
<dbReference type="EMBL" id="QOCE01000038">
    <property type="protein sequence ID" value="RBW52592.1"/>
    <property type="molecule type" value="Genomic_DNA"/>
</dbReference>
<evidence type="ECO:0000256" key="1">
    <source>
        <dbReference type="ARBA" id="ARBA00023015"/>
    </source>
</evidence>
<dbReference type="Pfam" id="PF12833">
    <property type="entry name" value="HTH_18"/>
    <property type="match status" value="1"/>
</dbReference>
<sequence length="272" mass="29905">MAAPDLERIPIRNVALAQLTPFGPWQLNLSHDRDHHLLLWITRGQGVALLDGVRSGVSLHSAIFVPAHHLMAIDLGRQSFGQAALISKDQGEHWPDQPVHLKIRETGKQAELVTLLDAVNREHTLGDNLLSQSLQSYASLIGIWLQRYQTAAPPDSKKTAARKLMQRYCHRLVHAYGSGESMADHANALNVTPTHLTRVCKSETGHTAASLLTQRLLYAARTELISTPDQSKDIAQRLGFGSSAYFSRFIQVHTGQSPTALRRAAQQPASGS</sequence>
<evidence type="ECO:0000256" key="3">
    <source>
        <dbReference type="ARBA" id="ARBA00023163"/>
    </source>
</evidence>
<dbReference type="AlphaFoldDB" id="A0A366WWV7"/>
<dbReference type="OrthoDB" id="9814125at2"/>
<organism evidence="5 6">
    <name type="scientific">Phaeobacter gallaeciensis</name>
    <dbReference type="NCBI Taxonomy" id="60890"/>
    <lineage>
        <taxon>Bacteria</taxon>
        <taxon>Pseudomonadati</taxon>
        <taxon>Pseudomonadota</taxon>
        <taxon>Alphaproteobacteria</taxon>
        <taxon>Rhodobacterales</taxon>
        <taxon>Roseobacteraceae</taxon>
        <taxon>Phaeobacter</taxon>
    </lineage>
</organism>
<evidence type="ECO:0000259" key="4">
    <source>
        <dbReference type="PROSITE" id="PS01124"/>
    </source>
</evidence>
<dbReference type="SMART" id="SM00342">
    <property type="entry name" value="HTH_ARAC"/>
    <property type="match status" value="1"/>
</dbReference>
<dbReference type="PANTHER" id="PTHR43280:SF32">
    <property type="entry name" value="TRANSCRIPTIONAL REGULATORY PROTEIN"/>
    <property type="match status" value="1"/>
</dbReference>
<dbReference type="SUPFAM" id="SSF46689">
    <property type="entry name" value="Homeodomain-like"/>
    <property type="match status" value="1"/>
</dbReference>
<proteinExistence type="predicted"/>
<dbReference type="GO" id="GO:0043565">
    <property type="term" value="F:sequence-specific DNA binding"/>
    <property type="evidence" value="ECO:0007669"/>
    <property type="project" value="InterPro"/>
</dbReference>
<evidence type="ECO:0000256" key="2">
    <source>
        <dbReference type="ARBA" id="ARBA00023125"/>
    </source>
</evidence>
<protein>
    <submittedName>
        <fullName evidence="5">AraC family transcriptional regulator</fullName>
    </submittedName>
</protein>
<dbReference type="PANTHER" id="PTHR43280">
    <property type="entry name" value="ARAC-FAMILY TRANSCRIPTIONAL REGULATOR"/>
    <property type="match status" value="1"/>
</dbReference>
<dbReference type="InterPro" id="IPR018060">
    <property type="entry name" value="HTH_AraC"/>
</dbReference>
<dbReference type="PROSITE" id="PS01124">
    <property type="entry name" value="HTH_ARAC_FAMILY_2"/>
    <property type="match status" value="1"/>
</dbReference>
<keyword evidence="2" id="KW-0238">DNA-binding</keyword>
<feature type="domain" description="HTH araC/xylS-type" evidence="4">
    <location>
        <begin position="166"/>
        <end position="264"/>
    </location>
</feature>
<dbReference type="InterPro" id="IPR009057">
    <property type="entry name" value="Homeodomain-like_sf"/>
</dbReference>
<accession>A0A366WWV7</accession>
<dbReference type="Gene3D" id="1.10.10.60">
    <property type="entry name" value="Homeodomain-like"/>
    <property type="match status" value="1"/>
</dbReference>